<proteinExistence type="predicted"/>
<dbReference type="Proteomes" id="UP000800035">
    <property type="component" value="Unassembled WGS sequence"/>
</dbReference>
<sequence>MKLIEHMTAFLKGVLELLRNKPENIIQPANLTFYDIPKEEVRDLISKWKRTRKEDKNKVVHLRFLERIGEGGSTAYITYFVVWKIDPALPPRKQNAKPSKKVSPAPRAKSIEASNERALNTAAIRFARRVNEAWAECIETSSEDEESMEVASEELGPGIVERGTVYMEKGFSNHGNCVEQLVSNALNVWELKLNWEKFCR</sequence>
<name>A0A6A5TG63_9PLEO</name>
<keyword evidence="3" id="KW-1185">Reference proteome</keyword>
<evidence type="ECO:0000313" key="3">
    <source>
        <dbReference type="Proteomes" id="UP000800035"/>
    </source>
</evidence>
<accession>A0A6A5TG63</accession>
<dbReference type="AlphaFoldDB" id="A0A6A5TG63"/>
<reference evidence="2" key="1">
    <citation type="journal article" date="2020" name="Stud. Mycol.">
        <title>101 Dothideomycetes genomes: a test case for predicting lifestyles and emergence of pathogens.</title>
        <authorList>
            <person name="Haridas S."/>
            <person name="Albert R."/>
            <person name="Binder M."/>
            <person name="Bloem J."/>
            <person name="Labutti K."/>
            <person name="Salamov A."/>
            <person name="Andreopoulos B."/>
            <person name="Baker S."/>
            <person name="Barry K."/>
            <person name="Bills G."/>
            <person name="Bluhm B."/>
            <person name="Cannon C."/>
            <person name="Castanera R."/>
            <person name="Culley D."/>
            <person name="Daum C."/>
            <person name="Ezra D."/>
            <person name="Gonzalez J."/>
            <person name="Henrissat B."/>
            <person name="Kuo A."/>
            <person name="Liang C."/>
            <person name="Lipzen A."/>
            <person name="Lutzoni F."/>
            <person name="Magnuson J."/>
            <person name="Mondo S."/>
            <person name="Nolan M."/>
            <person name="Ohm R."/>
            <person name="Pangilinan J."/>
            <person name="Park H.-J."/>
            <person name="Ramirez L."/>
            <person name="Alfaro M."/>
            <person name="Sun H."/>
            <person name="Tritt A."/>
            <person name="Yoshinaga Y."/>
            <person name="Zwiers L.-H."/>
            <person name="Turgeon B."/>
            <person name="Goodwin S."/>
            <person name="Spatafora J."/>
            <person name="Crous P."/>
            <person name="Grigoriev I."/>
        </authorList>
    </citation>
    <scope>NUCLEOTIDE SEQUENCE</scope>
    <source>
        <strain evidence="2">CBS 675.92</strain>
    </source>
</reference>
<evidence type="ECO:0000256" key="1">
    <source>
        <dbReference type="SAM" id="MobiDB-lite"/>
    </source>
</evidence>
<organism evidence="2 3">
    <name type="scientific">Byssothecium circinans</name>
    <dbReference type="NCBI Taxonomy" id="147558"/>
    <lineage>
        <taxon>Eukaryota</taxon>
        <taxon>Fungi</taxon>
        <taxon>Dikarya</taxon>
        <taxon>Ascomycota</taxon>
        <taxon>Pezizomycotina</taxon>
        <taxon>Dothideomycetes</taxon>
        <taxon>Pleosporomycetidae</taxon>
        <taxon>Pleosporales</taxon>
        <taxon>Massarineae</taxon>
        <taxon>Massarinaceae</taxon>
        <taxon>Byssothecium</taxon>
    </lineage>
</organism>
<evidence type="ECO:0000313" key="2">
    <source>
        <dbReference type="EMBL" id="KAF1950642.1"/>
    </source>
</evidence>
<protein>
    <submittedName>
        <fullName evidence="2">Uncharacterized protein</fullName>
    </submittedName>
</protein>
<gene>
    <name evidence="2" type="ORF">CC80DRAFT_509578</name>
</gene>
<dbReference type="EMBL" id="ML977024">
    <property type="protein sequence ID" value="KAF1950642.1"/>
    <property type="molecule type" value="Genomic_DNA"/>
</dbReference>
<feature type="region of interest" description="Disordered" evidence="1">
    <location>
        <begin position="92"/>
        <end position="112"/>
    </location>
</feature>